<protein>
    <recommendedName>
        <fullName evidence="3">Nucleotidyltransferase</fullName>
    </recommendedName>
</protein>
<dbReference type="SUPFAM" id="SSF81593">
    <property type="entry name" value="Nucleotidyltransferase substrate binding subunit/domain"/>
    <property type="match status" value="1"/>
</dbReference>
<dbReference type="RefSeq" id="WP_109941970.1">
    <property type="nucleotide sequence ID" value="NZ_CP176366.1"/>
</dbReference>
<dbReference type="EMBL" id="QGMZ01000039">
    <property type="protein sequence ID" value="PWR70836.1"/>
    <property type="molecule type" value="Genomic_DNA"/>
</dbReference>
<evidence type="ECO:0000313" key="2">
    <source>
        <dbReference type="Proteomes" id="UP000245934"/>
    </source>
</evidence>
<dbReference type="Gene3D" id="1.20.120.330">
    <property type="entry name" value="Nucleotidyltransferases domain 2"/>
    <property type="match status" value="1"/>
</dbReference>
<dbReference type="InterPro" id="IPR010235">
    <property type="entry name" value="HepT"/>
</dbReference>
<dbReference type="Pfam" id="PF08780">
    <property type="entry name" value="NTase_sub_bind"/>
    <property type="match status" value="1"/>
</dbReference>
<organism evidence="1 2">
    <name type="scientific">Methanospirillum stamsii</name>
    <dbReference type="NCBI Taxonomy" id="1277351"/>
    <lineage>
        <taxon>Archaea</taxon>
        <taxon>Methanobacteriati</taxon>
        <taxon>Methanobacteriota</taxon>
        <taxon>Stenosarchaea group</taxon>
        <taxon>Methanomicrobia</taxon>
        <taxon>Methanomicrobiales</taxon>
        <taxon>Methanospirillaceae</taxon>
        <taxon>Methanospirillum</taxon>
    </lineage>
</organism>
<evidence type="ECO:0000313" key="1">
    <source>
        <dbReference type="EMBL" id="PWR70836.1"/>
    </source>
</evidence>
<dbReference type="Proteomes" id="UP000245934">
    <property type="component" value="Unassembled WGS sequence"/>
</dbReference>
<accession>A0A2V2MZL8</accession>
<sequence length="70" mass="7968">MGSRDAIRQAFSLGLISDGKTWMAMTDSRNLTSHTDDEETVENILEQIAGEYFPLFVEFQEKMSHLANKD</sequence>
<gene>
    <name evidence="1" type="ORF">DLD82_15225</name>
</gene>
<evidence type="ECO:0008006" key="3">
    <source>
        <dbReference type="Google" id="ProtNLM"/>
    </source>
</evidence>
<dbReference type="AlphaFoldDB" id="A0A2V2MZL8"/>
<proteinExistence type="predicted"/>
<reference evidence="1 2" key="1">
    <citation type="submission" date="2018-05" db="EMBL/GenBank/DDBJ databases">
        <title>Draft genome of Methanospirillum stamsii Pt1.</title>
        <authorList>
            <person name="Dueholm M.S."/>
            <person name="Nielsen P.H."/>
            <person name="Bakmann L.F."/>
            <person name="Otzen D.E."/>
        </authorList>
    </citation>
    <scope>NUCLEOTIDE SEQUENCE [LARGE SCALE GENOMIC DNA]</scope>
    <source>
        <strain evidence="1 2">Pt1</strain>
    </source>
</reference>
<name>A0A2V2MZL8_9EURY</name>
<dbReference type="OrthoDB" id="131204at2157"/>
<comment type="caution">
    <text evidence="1">The sequence shown here is derived from an EMBL/GenBank/DDBJ whole genome shotgun (WGS) entry which is preliminary data.</text>
</comment>
<keyword evidence="2" id="KW-1185">Reference proteome</keyword>
<dbReference type="GeneID" id="97608245"/>